<accession>W4K2K1</accession>
<dbReference type="RefSeq" id="XP_009548486.1">
    <property type="nucleotide sequence ID" value="XM_009550191.1"/>
</dbReference>
<protein>
    <submittedName>
        <fullName evidence="2">Uncharacterized protein</fullName>
    </submittedName>
</protein>
<dbReference type="HOGENOM" id="CLU_692725_0_0_1"/>
<dbReference type="InParanoid" id="W4K2K1"/>
<name>W4K2K1_HETIT</name>
<dbReference type="AlphaFoldDB" id="W4K2K1"/>
<dbReference type="EMBL" id="KI925460">
    <property type="protein sequence ID" value="ETW79959.1"/>
    <property type="molecule type" value="Genomic_DNA"/>
</dbReference>
<keyword evidence="3" id="KW-1185">Reference proteome</keyword>
<gene>
    <name evidence="2" type="ORF">HETIRDRAFT_452983</name>
</gene>
<sequence>MFFDSSVYVPSGLLSTRALTGKRSAGNTPAPSKKSRKGKGSASAQADKENVSVQSTRFTLTAFVKREKSGAAAAKEPKPFRELNSDVVEKASADVPSPKETPVAAEKVVQEVVEVPAQTRSDSFDWVHLEQGGPAPIIRRNVLRKRHASKRLTSQNRNNQIQEEFMSIPCERIPETSSNDSIVAISHPTIGTVEVSSPISTSVEVVESLSVAVPAFSARSNAFFDGWDDNADAGLDVDETDTLDDSVARVEMWKRRRLLRDIEARLGRLESQPTVNPANFSVSTVSPVVPTIGSTQPLRIRKKNPQPSHIPHTVSSLKIADNTRLQERSAGPVVVAESPMIIPTIVIHAPNDAYVATPPKRTPISRSRKQRQPEFDAFIGDLLAKLKVSYVETSGTAA</sequence>
<feature type="region of interest" description="Disordered" evidence="1">
    <location>
        <begin position="17"/>
        <end position="53"/>
    </location>
</feature>
<organism evidence="2 3">
    <name type="scientific">Heterobasidion irregulare (strain TC 32-1)</name>
    <dbReference type="NCBI Taxonomy" id="747525"/>
    <lineage>
        <taxon>Eukaryota</taxon>
        <taxon>Fungi</taxon>
        <taxon>Dikarya</taxon>
        <taxon>Basidiomycota</taxon>
        <taxon>Agaricomycotina</taxon>
        <taxon>Agaricomycetes</taxon>
        <taxon>Russulales</taxon>
        <taxon>Bondarzewiaceae</taxon>
        <taxon>Heterobasidion</taxon>
        <taxon>Heterobasidion annosum species complex</taxon>
    </lineage>
</organism>
<dbReference type="Proteomes" id="UP000030671">
    <property type="component" value="Unassembled WGS sequence"/>
</dbReference>
<reference evidence="2 3" key="1">
    <citation type="journal article" date="2012" name="New Phytol.">
        <title>Insight into trade-off between wood decay and parasitism from the genome of a fungal forest pathogen.</title>
        <authorList>
            <person name="Olson A."/>
            <person name="Aerts A."/>
            <person name="Asiegbu F."/>
            <person name="Belbahri L."/>
            <person name="Bouzid O."/>
            <person name="Broberg A."/>
            <person name="Canback B."/>
            <person name="Coutinho P.M."/>
            <person name="Cullen D."/>
            <person name="Dalman K."/>
            <person name="Deflorio G."/>
            <person name="van Diepen L.T."/>
            <person name="Dunand C."/>
            <person name="Duplessis S."/>
            <person name="Durling M."/>
            <person name="Gonthier P."/>
            <person name="Grimwood J."/>
            <person name="Fossdal C.G."/>
            <person name="Hansson D."/>
            <person name="Henrissat B."/>
            <person name="Hietala A."/>
            <person name="Himmelstrand K."/>
            <person name="Hoffmeister D."/>
            <person name="Hogberg N."/>
            <person name="James T.Y."/>
            <person name="Karlsson M."/>
            <person name="Kohler A."/>
            <person name="Kues U."/>
            <person name="Lee Y.H."/>
            <person name="Lin Y.C."/>
            <person name="Lind M."/>
            <person name="Lindquist E."/>
            <person name="Lombard V."/>
            <person name="Lucas S."/>
            <person name="Lunden K."/>
            <person name="Morin E."/>
            <person name="Murat C."/>
            <person name="Park J."/>
            <person name="Raffaello T."/>
            <person name="Rouze P."/>
            <person name="Salamov A."/>
            <person name="Schmutz J."/>
            <person name="Solheim H."/>
            <person name="Stahlberg J."/>
            <person name="Velez H."/>
            <person name="de Vries R.P."/>
            <person name="Wiebenga A."/>
            <person name="Woodward S."/>
            <person name="Yakovlev I."/>
            <person name="Garbelotto M."/>
            <person name="Martin F."/>
            <person name="Grigoriev I.V."/>
            <person name="Stenlid J."/>
        </authorList>
    </citation>
    <scope>NUCLEOTIDE SEQUENCE [LARGE SCALE GENOMIC DNA]</scope>
    <source>
        <strain evidence="2 3">TC 32-1</strain>
    </source>
</reference>
<dbReference type="KEGG" id="hir:HETIRDRAFT_452983"/>
<evidence type="ECO:0000313" key="3">
    <source>
        <dbReference type="Proteomes" id="UP000030671"/>
    </source>
</evidence>
<dbReference type="GeneID" id="20676320"/>
<evidence type="ECO:0000256" key="1">
    <source>
        <dbReference type="SAM" id="MobiDB-lite"/>
    </source>
</evidence>
<evidence type="ECO:0000313" key="2">
    <source>
        <dbReference type="EMBL" id="ETW79959.1"/>
    </source>
</evidence>
<proteinExistence type="predicted"/>